<dbReference type="Pfam" id="PF07364">
    <property type="entry name" value="DUF1485"/>
    <property type="match status" value="1"/>
</dbReference>
<evidence type="ECO:0000259" key="3">
    <source>
        <dbReference type="Pfam" id="PF07364"/>
    </source>
</evidence>
<proteinExistence type="inferred from homology"/>
<dbReference type="RefSeq" id="WP_244457165.1">
    <property type="nucleotide sequence ID" value="NZ_AP025637.1"/>
</dbReference>
<comment type="similarity">
    <text evidence="1">Belongs to the peptidase M81 family.</text>
</comment>
<gene>
    <name evidence="4" type="ORF">Rmf_50000</name>
</gene>
<feature type="domain" description="Microcystin LR degradation protein MlrC C-terminal" evidence="2">
    <location>
        <begin position="311"/>
        <end position="488"/>
    </location>
</feature>
<evidence type="ECO:0000259" key="2">
    <source>
        <dbReference type="Pfam" id="PF07171"/>
    </source>
</evidence>
<reference evidence="4 5" key="1">
    <citation type="journal article" date="2016" name="Microbes Environ.">
        <title>Phylogenetically diverse aerobic anoxygenic phototrophic bacteria isolated from epilithic biofilms in Tama river, Japan.</title>
        <authorList>
            <person name="Hirose S."/>
            <person name="Matsuura K."/>
            <person name="Haruta S."/>
        </authorList>
    </citation>
    <scope>NUCLEOTIDE SEQUENCE [LARGE SCALE GENOMIC DNA]</scope>
    <source>
        <strain evidence="4 5">S08</strain>
    </source>
</reference>
<dbReference type="Pfam" id="PF07171">
    <property type="entry name" value="MlrC_C"/>
    <property type="match status" value="1"/>
</dbReference>
<feature type="domain" description="Microcystin LR degradation protein MlrC N-terminal" evidence="3">
    <location>
        <begin position="6"/>
        <end position="296"/>
    </location>
</feature>
<organism evidence="4 5">
    <name type="scientific">Roseomonas fluvialis</name>
    <dbReference type="NCBI Taxonomy" id="1750527"/>
    <lineage>
        <taxon>Bacteria</taxon>
        <taxon>Pseudomonadati</taxon>
        <taxon>Pseudomonadota</taxon>
        <taxon>Alphaproteobacteria</taxon>
        <taxon>Acetobacterales</taxon>
        <taxon>Roseomonadaceae</taxon>
        <taxon>Roseomonas</taxon>
    </lineage>
</organism>
<keyword evidence="1" id="KW-0645">Protease</keyword>
<protein>
    <recommendedName>
        <fullName evidence="1">Microcystinase C</fullName>
        <shortName evidence="1">MlrC</shortName>
    </recommendedName>
</protein>
<evidence type="ECO:0000256" key="1">
    <source>
        <dbReference type="PIRNR" id="PIRNR012702"/>
    </source>
</evidence>
<keyword evidence="1" id="KW-0378">Hydrolase</keyword>
<comment type="function">
    <text evidence="1">Involved in peptidolytic degradation of cyclic heptapeptide hepatotoxin microcystin (MC).</text>
</comment>
<dbReference type="InterPro" id="IPR009197">
    <property type="entry name" value="MlrC"/>
</dbReference>
<evidence type="ECO:0000313" key="4">
    <source>
        <dbReference type="EMBL" id="BDG75071.1"/>
    </source>
</evidence>
<dbReference type="Proteomes" id="UP000831327">
    <property type="component" value="Chromosome"/>
</dbReference>
<keyword evidence="5" id="KW-1185">Reference proteome</keyword>
<keyword evidence="1" id="KW-0482">Metalloprotease</keyword>
<dbReference type="PIRSF" id="PIRSF012702">
    <property type="entry name" value="UCP012702"/>
    <property type="match status" value="1"/>
</dbReference>
<accession>A0ABM7YAM2</accession>
<dbReference type="InterPro" id="IPR010799">
    <property type="entry name" value="MlrC_C"/>
</dbReference>
<evidence type="ECO:0000313" key="5">
    <source>
        <dbReference type="Proteomes" id="UP000831327"/>
    </source>
</evidence>
<dbReference type="EMBL" id="AP025637">
    <property type="protein sequence ID" value="BDG75071.1"/>
    <property type="molecule type" value="Genomic_DNA"/>
</dbReference>
<dbReference type="InterPro" id="IPR015995">
    <property type="entry name" value="MlrC_N"/>
</dbReference>
<keyword evidence="1" id="KW-0479">Metal-binding</keyword>
<name>A0ABM7YAM2_9PROT</name>
<sequence length="505" mass="53657">MTRTPRIALGAFMLESNGHAPVATRAEFEASCWLEGKALAADLARPAPRAPTALTGFMRAMEAGRTWVSVPLVAAAAGASGPMEQDAFDGLLHAMEARLRAAMPVDGVFLSLHGAASATVEVDPDGVLLARVRAVVGPDVPVIATLDLHANVSRAMVDHADVLVAFVTNPHVDMAERGAEAAAAMRAMLGGMRPRRGFVKLPMIPPATSQNTDAGPYADAIAFGQGLLDHEVMNVSISSGFSLGDTPKAGLSVVVTTRTDAARAQAAAEEVARFIWSSRGRWVARLTPLAEAVRRAKQVGGDSRAAPLLFADVADNPGGGGRGNTVWILEAFHEAGVRGACLGVFNDPELAAEAYLLGPGARFLAHFNRLETNHFSHGFEAEAEVAALHDGRIIGRRGIYAGREIDMGPMALLRIGGMLVAVATQRRQLCEPAMLEALGVDIAALRSLVVKSRGHFRAGFDEHFTPDRIIEVDVPGLTTVMLDRVPWRAVPRPIWPLDPDMDWSV</sequence>
<comment type="cofactor">
    <cofactor evidence="1">
        <name>Zn(2+)</name>
        <dbReference type="ChEBI" id="CHEBI:29105"/>
    </cofactor>
    <text evidence="1">Binds 1 zinc ion per subunit.</text>
</comment>